<dbReference type="PANTHER" id="PTHR21041:SF9">
    <property type="entry name" value="DENDRITIC CELL-SPECIFIC TRANSMEMBRANE PROTEIN-LIKE DOMAIN-CONTAINING PROTEIN"/>
    <property type="match status" value="1"/>
</dbReference>
<comment type="subcellular location">
    <subcellularLocation>
        <location evidence="1">Membrane</location>
        <topology evidence="1">Multi-pass membrane protein</topology>
    </subcellularLocation>
</comment>
<dbReference type="Proteomes" id="UP000085678">
    <property type="component" value="Unplaced"/>
</dbReference>
<name>A0A1S3HU26_LINAN</name>
<keyword evidence="9" id="KW-1185">Reference proteome</keyword>
<feature type="transmembrane region" description="Helical" evidence="6">
    <location>
        <begin position="166"/>
        <end position="184"/>
    </location>
</feature>
<evidence type="ECO:0000313" key="10">
    <source>
        <dbReference type="RefSeq" id="XP_013388558.1"/>
    </source>
</evidence>
<evidence type="ECO:0000259" key="8">
    <source>
        <dbReference type="Pfam" id="PF26037"/>
    </source>
</evidence>
<evidence type="ECO:0000256" key="3">
    <source>
        <dbReference type="ARBA" id="ARBA00022989"/>
    </source>
</evidence>
<dbReference type="InterPro" id="IPR058842">
    <property type="entry name" value="DCST1_C"/>
</dbReference>
<dbReference type="Pfam" id="PF26039">
    <property type="entry name" value="Dcst2"/>
    <property type="match status" value="1"/>
</dbReference>
<sequence length="1022" mass="117820">MAHLKVAWKAYQVKRGMDKMAQAKIDAERELAGLPPLRPWWKDCIINTFTWTRETCFKALCPCCIYDRRRHKWKKKAANTCLSRLCIDGTYENDLFKSFLGFLTGSFLALFLFFVMVFQLNYSGLTASYIAMGLGTFLSLGMAFSLHVRCLVLLMIPQIFSSKGRTFLLAYCFVLIVNGPMHNFSHNIQVMSQSAACGQLMAENATKEILAEAMQPVKGILAPIRQALRGLTQAADRLRKAFQAMKQLFQNIVDAIKRLFKWLADMVNICNHNMGRPYRQCKKVFEIVVKKCRENAIANAFGLCSLADKFSVVCNIARVGEFLCKLTELVQQLIVKKVQTSVQTAVQNVYEMFYFNVTLIHHLNYTITQSKTSKEIQRDIMNEIKSWVKPFESMMDFSSFAIAFMLLWLFIKAMLYRRNYLTKDKFDNFYVTFNLRDIDERRQEMERETILPLNWKESSKYITTWSPRLAKPEKKKLVRGLIMLAGSFMHASFYMYCDMGLYTLLDLIRTHAELKTHSEVPHTIGLHVQGNGAFADMYRMLISTFDPIGRIGLEIDTTPCLPNPSPVNPYIYKEILFIWATCILLVLLEAYGLRLRHVIVGCYYEKREKERAIWLYNHILQQRGGFLKFLRRQLRRKYEKEEAIEKISIRSRLASQYPILGKVFKYFGYERKYCLCCGQPGKPDDMDHFKHCSTSDCKAIYCQDCFTDINNMCTVCMNPVDYCDFSDFSEERDSSEEEVKLKSKMDVLERQDGSETDSLNSSDYDYQNREDDTDTSEAFEQPSRKASATASRTRSGSRRDLVTMAIYHSDRVDEEESDSDEEVYGPFVSVREPRALSIQRVNDRGFQPSADGLNTRKYSGVHDASYNDVPDQAFYSSSATQHTQGYKSISQEHLRAGFRKEIEEHHQISRQHQMAGLMMGQINTHMGTYESNKSTTGANMYSTDEINQQTNAYETDDWHFNSGVNMNEYGTDNFNNPASRGPYGNDNLGATTDFYEADDEYCDETEGVDDEIVSRLPLLPDE</sequence>
<dbReference type="GeneID" id="106157449"/>
<keyword evidence="2 6" id="KW-0812">Transmembrane</keyword>
<feature type="transmembrane region" description="Helical" evidence="6">
    <location>
        <begin position="397"/>
        <end position="415"/>
    </location>
</feature>
<evidence type="ECO:0000313" key="12">
    <source>
        <dbReference type="RefSeq" id="XP_013388560.1"/>
    </source>
</evidence>
<feature type="domain" description="E3 ubiquitin-protein ligase DCST1-like C-terminal" evidence="8">
    <location>
        <begin position="672"/>
        <end position="719"/>
    </location>
</feature>
<dbReference type="InterPro" id="IPR051856">
    <property type="entry name" value="CSR-E3_Ligase_Protein"/>
</dbReference>
<protein>
    <submittedName>
        <fullName evidence="10 11">DC-STAMP domain-containing protein 2 isoform X1</fullName>
    </submittedName>
</protein>
<feature type="compositionally biased region" description="Polar residues" evidence="5">
    <location>
        <begin position="756"/>
        <end position="765"/>
    </location>
</feature>
<evidence type="ECO:0000256" key="5">
    <source>
        <dbReference type="SAM" id="MobiDB-lite"/>
    </source>
</evidence>
<feature type="transmembrane region" description="Helical" evidence="6">
    <location>
        <begin position="130"/>
        <end position="154"/>
    </location>
</feature>
<feature type="compositionally biased region" description="Basic and acidic residues" evidence="5">
    <location>
        <begin position="734"/>
        <end position="753"/>
    </location>
</feature>
<evidence type="ECO:0000313" key="9">
    <source>
        <dbReference type="Proteomes" id="UP000085678"/>
    </source>
</evidence>
<dbReference type="Pfam" id="PF07782">
    <property type="entry name" value="DC_STAMP"/>
    <property type="match status" value="1"/>
</dbReference>
<dbReference type="AlphaFoldDB" id="A0A1S3HU26"/>
<dbReference type="PANTHER" id="PTHR21041">
    <property type="entry name" value="DENDRITIC CELL-SPECIFIC TRANSMEMBRANE PROTEIN"/>
    <property type="match status" value="1"/>
</dbReference>
<organism evidence="9 11">
    <name type="scientific">Lingula anatina</name>
    <name type="common">Brachiopod</name>
    <name type="synonym">Lingula unguis</name>
    <dbReference type="NCBI Taxonomy" id="7574"/>
    <lineage>
        <taxon>Eukaryota</taxon>
        <taxon>Metazoa</taxon>
        <taxon>Spiralia</taxon>
        <taxon>Lophotrochozoa</taxon>
        <taxon>Brachiopoda</taxon>
        <taxon>Linguliformea</taxon>
        <taxon>Lingulata</taxon>
        <taxon>Lingulida</taxon>
        <taxon>Linguloidea</taxon>
        <taxon>Lingulidae</taxon>
        <taxon>Lingula</taxon>
    </lineage>
</organism>
<dbReference type="GO" id="GO:0016020">
    <property type="term" value="C:membrane"/>
    <property type="evidence" value="ECO:0007669"/>
    <property type="project" value="UniProtKB-SubCell"/>
</dbReference>
<dbReference type="RefSeq" id="XP_013388558.1">
    <property type="nucleotide sequence ID" value="XM_013533104.1"/>
</dbReference>
<proteinExistence type="predicted"/>
<dbReference type="InterPro" id="IPR012858">
    <property type="entry name" value="DC_STAMP-like"/>
</dbReference>
<feature type="region of interest" description="Disordered" evidence="5">
    <location>
        <begin position="734"/>
        <end position="797"/>
    </location>
</feature>
<reference evidence="10 11" key="1">
    <citation type="submission" date="2025-04" db="UniProtKB">
        <authorList>
            <consortium name="RefSeq"/>
        </authorList>
    </citation>
    <scope>IDENTIFICATION</scope>
    <source>
        <tissue evidence="10 11">Gonads</tissue>
    </source>
</reference>
<dbReference type="RefSeq" id="XP_013388560.1">
    <property type="nucleotide sequence ID" value="XM_013533106.1"/>
</dbReference>
<dbReference type="RefSeq" id="XP_013388559.1">
    <property type="nucleotide sequence ID" value="XM_013533105.1"/>
</dbReference>
<dbReference type="KEGG" id="lak:106157449"/>
<dbReference type="OMA" id="NICIMAN"/>
<dbReference type="Pfam" id="PF26037">
    <property type="entry name" value="zf-RING_DCST1_C"/>
    <property type="match status" value="1"/>
</dbReference>
<evidence type="ECO:0000256" key="4">
    <source>
        <dbReference type="ARBA" id="ARBA00023136"/>
    </source>
</evidence>
<feature type="domain" description="Dendritic cell-specific transmembrane protein-like" evidence="7">
    <location>
        <begin position="426"/>
        <end position="616"/>
    </location>
</feature>
<accession>A0A1S3HU26</accession>
<evidence type="ECO:0000256" key="2">
    <source>
        <dbReference type="ARBA" id="ARBA00022692"/>
    </source>
</evidence>
<feature type="transmembrane region" description="Helical" evidence="6">
    <location>
        <begin position="477"/>
        <end position="496"/>
    </location>
</feature>
<dbReference type="OrthoDB" id="6598372at2759"/>
<evidence type="ECO:0000259" key="7">
    <source>
        <dbReference type="Pfam" id="PF07782"/>
    </source>
</evidence>
<keyword evidence="4 6" id="KW-0472">Membrane</keyword>
<feature type="transmembrane region" description="Helical" evidence="6">
    <location>
        <begin position="99"/>
        <end position="118"/>
    </location>
</feature>
<feature type="compositionally biased region" description="Low complexity" evidence="5">
    <location>
        <begin position="784"/>
        <end position="794"/>
    </location>
</feature>
<gene>
    <name evidence="10 11 12" type="primary">LOC106157449</name>
</gene>
<keyword evidence="3 6" id="KW-1133">Transmembrane helix</keyword>
<evidence type="ECO:0000256" key="1">
    <source>
        <dbReference type="ARBA" id="ARBA00004141"/>
    </source>
</evidence>
<evidence type="ECO:0000256" key="6">
    <source>
        <dbReference type="SAM" id="Phobius"/>
    </source>
</evidence>
<evidence type="ECO:0000313" key="11">
    <source>
        <dbReference type="RefSeq" id="XP_013388559.1"/>
    </source>
</evidence>